<dbReference type="PATRIC" id="fig|1265738.3.peg.4096"/>
<evidence type="ECO:0000313" key="2">
    <source>
        <dbReference type="EMBL" id="EMI18984.1"/>
    </source>
</evidence>
<dbReference type="Proteomes" id="UP000011991">
    <property type="component" value="Unassembled WGS sequence"/>
</dbReference>
<gene>
    <name evidence="2" type="ORF">RMSM_04091</name>
</gene>
<dbReference type="EMBL" id="ANOG01000589">
    <property type="protein sequence ID" value="EMI18984.1"/>
    <property type="molecule type" value="Genomic_DNA"/>
</dbReference>
<sequence>MDPFHISVARIALGDLPALEVMDEVRITFPEPTSQTVAPDQSEKSLQSGFFF</sequence>
<accession>M5RYH6</accession>
<name>M5RYH6_9BACT</name>
<organism evidence="2 3">
    <name type="scientific">Rhodopirellula maiorica SM1</name>
    <dbReference type="NCBI Taxonomy" id="1265738"/>
    <lineage>
        <taxon>Bacteria</taxon>
        <taxon>Pseudomonadati</taxon>
        <taxon>Planctomycetota</taxon>
        <taxon>Planctomycetia</taxon>
        <taxon>Pirellulales</taxon>
        <taxon>Pirellulaceae</taxon>
        <taxon>Novipirellula</taxon>
    </lineage>
</organism>
<protein>
    <submittedName>
        <fullName evidence="2">Uncharacterized protein</fullName>
    </submittedName>
</protein>
<reference evidence="2 3" key="1">
    <citation type="journal article" date="2013" name="Mar. Genomics">
        <title>Expression of sulfatases in Rhodopirellula baltica and the diversity of sulfatases in the genus Rhodopirellula.</title>
        <authorList>
            <person name="Wegner C.E."/>
            <person name="Richter-Heitmann T."/>
            <person name="Klindworth A."/>
            <person name="Klockow C."/>
            <person name="Richter M."/>
            <person name="Achstetter T."/>
            <person name="Glockner F.O."/>
            <person name="Harder J."/>
        </authorList>
    </citation>
    <scope>NUCLEOTIDE SEQUENCE [LARGE SCALE GENOMIC DNA]</scope>
    <source>
        <strain evidence="2 3">SM1</strain>
    </source>
</reference>
<keyword evidence="3" id="KW-1185">Reference proteome</keyword>
<dbReference type="AlphaFoldDB" id="M5RYH6"/>
<comment type="caution">
    <text evidence="2">The sequence shown here is derived from an EMBL/GenBank/DDBJ whole genome shotgun (WGS) entry which is preliminary data.</text>
</comment>
<feature type="region of interest" description="Disordered" evidence="1">
    <location>
        <begin position="33"/>
        <end position="52"/>
    </location>
</feature>
<evidence type="ECO:0000313" key="3">
    <source>
        <dbReference type="Proteomes" id="UP000011991"/>
    </source>
</evidence>
<evidence type="ECO:0000256" key="1">
    <source>
        <dbReference type="SAM" id="MobiDB-lite"/>
    </source>
</evidence>
<proteinExistence type="predicted"/>